<dbReference type="EMBL" id="NEVH01023957">
    <property type="protein sequence ID" value="PNF17798.1"/>
    <property type="molecule type" value="Genomic_DNA"/>
</dbReference>
<dbReference type="GO" id="GO:0034587">
    <property type="term" value="P:piRNA processing"/>
    <property type="evidence" value="ECO:0007669"/>
    <property type="project" value="TreeGrafter"/>
</dbReference>
<dbReference type="AlphaFoldDB" id="A0A2J7PN93"/>
<dbReference type="PANTHER" id="PTHR46628">
    <property type="entry name" value="PIRNA BIOGENESIS PROTEIN EXD1"/>
    <property type="match status" value="1"/>
</dbReference>
<dbReference type="SUPFAM" id="SSF53098">
    <property type="entry name" value="Ribonuclease H-like"/>
    <property type="match status" value="1"/>
</dbReference>
<evidence type="ECO:0000256" key="1">
    <source>
        <dbReference type="SAM" id="MobiDB-lite"/>
    </source>
</evidence>
<proteinExistence type="predicted"/>
<keyword evidence="4" id="KW-1185">Reference proteome</keyword>
<dbReference type="OrthoDB" id="26838at2759"/>
<dbReference type="Gene3D" id="3.30.420.10">
    <property type="entry name" value="Ribonuclease H-like superfamily/Ribonuclease H"/>
    <property type="match status" value="1"/>
</dbReference>
<dbReference type="PANTHER" id="PTHR46628:SF1">
    <property type="entry name" value="PIRNA BIOGENESIS PROTEIN EXD1"/>
    <property type="match status" value="1"/>
</dbReference>
<reference evidence="3 4" key="1">
    <citation type="submission" date="2017-12" db="EMBL/GenBank/DDBJ databases">
        <title>Hemimetabolous genomes reveal molecular basis of termite eusociality.</title>
        <authorList>
            <person name="Harrison M.C."/>
            <person name="Jongepier E."/>
            <person name="Robertson H.M."/>
            <person name="Arning N."/>
            <person name="Bitard-Feildel T."/>
            <person name="Chao H."/>
            <person name="Childers C.P."/>
            <person name="Dinh H."/>
            <person name="Doddapaneni H."/>
            <person name="Dugan S."/>
            <person name="Gowin J."/>
            <person name="Greiner C."/>
            <person name="Han Y."/>
            <person name="Hu H."/>
            <person name="Hughes D.S.T."/>
            <person name="Huylmans A.-K."/>
            <person name="Kemena C."/>
            <person name="Kremer L.P.M."/>
            <person name="Lee S.L."/>
            <person name="Lopez-Ezquerra A."/>
            <person name="Mallet L."/>
            <person name="Monroy-Kuhn J.M."/>
            <person name="Moser A."/>
            <person name="Murali S.C."/>
            <person name="Muzny D.M."/>
            <person name="Otani S."/>
            <person name="Piulachs M.-D."/>
            <person name="Poelchau M."/>
            <person name="Qu J."/>
            <person name="Schaub F."/>
            <person name="Wada-Katsumata A."/>
            <person name="Worley K.C."/>
            <person name="Xie Q."/>
            <person name="Ylla G."/>
            <person name="Poulsen M."/>
            <person name="Gibbs R.A."/>
            <person name="Schal C."/>
            <person name="Richards S."/>
            <person name="Belles X."/>
            <person name="Korb J."/>
            <person name="Bornberg-Bauer E."/>
        </authorList>
    </citation>
    <scope>NUCLEOTIDE SEQUENCE [LARGE SCALE GENOMIC DNA]</scope>
    <source>
        <tissue evidence="3">Whole body</tissue>
    </source>
</reference>
<feature type="region of interest" description="Disordered" evidence="1">
    <location>
        <begin position="1"/>
        <end position="20"/>
    </location>
</feature>
<dbReference type="FunCoup" id="A0A2J7PN93">
    <property type="interactions" value="2"/>
</dbReference>
<sequence>MQNICISQSDSPSGHTPQQFPRKWNCSIDRPLTAKEYDSLIHLAEHAIFIDYNDSCFSKAVESIKNEPLIGIDVKATNIDNHYEVTLLSISTQTCVYQFDILKLGMAAFDNGLRSIFESSVQKVIHNSRLSSGCLYHKYSVRIDNVFDTQVGELMIEKNVCGYFPKYVCSLPECMQIFLGIPPRVVQFNKGDTVMWMKRPLSQSLKFAGAQDAIFLLPLQESIMAKMFVSLKKGINIFLKTVRDSECDEAAQHIGMNYLVPQEFLELDCGSSES</sequence>
<dbReference type="Proteomes" id="UP000235965">
    <property type="component" value="Unassembled WGS sequence"/>
</dbReference>
<gene>
    <name evidence="3" type="ORF">B7P43_G06891</name>
</gene>
<organism evidence="3 4">
    <name type="scientific">Cryptotermes secundus</name>
    <dbReference type="NCBI Taxonomy" id="105785"/>
    <lineage>
        <taxon>Eukaryota</taxon>
        <taxon>Metazoa</taxon>
        <taxon>Ecdysozoa</taxon>
        <taxon>Arthropoda</taxon>
        <taxon>Hexapoda</taxon>
        <taxon>Insecta</taxon>
        <taxon>Pterygota</taxon>
        <taxon>Neoptera</taxon>
        <taxon>Polyneoptera</taxon>
        <taxon>Dictyoptera</taxon>
        <taxon>Blattodea</taxon>
        <taxon>Blattoidea</taxon>
        <taxon>Termitoidae</taxon>
        <taxon>Kalotermitidae</taxon>
        <taxon>Cryptotermitinae</taxon>
        <taxon>Cryptotermes</taxon>
    </lineage>
</organism>
<evidence type="ECO:0000313" key="4">
    <source>
        <dbReference type="Proteomes" id="UP000235965"/>
    </source>
</evidence>
<evidence type="ECO:0000313" key="3">
    <source>
        <dbReference type="EMBL" id="PNF17798.1"/>
    </source>
</evidence>
<name>A0A2J7PN93_9NEOP</name>
<dbReference type="GO" id="GO:0008408">
    <property type="term" value="F:3'-5' exonuclease activity"/>
    <property type="evidence" value="ECO:0007669"/>
    <property type="project" value="InterPro"/>
</dbReference>
<dbReference type="InterPro" id="IPR002562">
    <property type="entry name" value="3'-5'_exonuclease_dom"/>
</dbReference>
<dbReference type="STRING" id="105785.A0A2J7PN93"/>
<feature type="domain" description="3'-5' exonuclease" evidence="2">
    <location>
        <begin position="48"/>
        <end position="228"/>
    </location>
</feature>
<dbReference type="SMART" id="SM00474">
    <property type="entry name" value="35EXOc"/>
    <property type="match status" value="1"/>
</dbReference>
<feature type="compositionally biased region" description="Polar residues" evidence="1">
    <location>
        <begin position="1"/>
        <end position="19"/>
    </location>
</feature>
<protein>
    <recommendedName>
        <fullName evidence="2">3'-5' exonuclease domain-containing protein</fullName>
    </recommendedName>
</protein>
<comment type="caution">
    <text evidence="3">The sequence shown here is derived from an EMBL/GenBank/DDBJ whole genome shotgun (WGS) entry which is preliminary data.</text>
</comment>
<evidence type="ECO:0000259" key="2">
    <source>
        <dbReference type="SMART" id="SM00474"/>
    </source>
</evidence>
<dbReference type="InterPro" id="IPR036397">
    <property type="entry name" value="RNaseH_sf"/>
</dbReference>
<dbReference type="InterPro" id="IPR012337">
    <property type="entry name" value="RNaseH-like_sf"/>
</dbReference>
<accession>A0A2J7PN93</accession>
<dbReference type="InterPro" id="IPR052144">
    <property type="entry name" value="piRNA_biogenesis_EXD1"/>
</dbReference>
<dbReference type="GO" id="GO:0003676">
    <property type="term" value="F:nucleic acid binding"/>
    <property type="evidence" value="ECO:0007669"/>
    <property type="project" value="InterPro"/>
</dbReference>
<dbReference type="InParanoid" id="A0A2J7PN93"/>
<dbReference type="Pfam" id="PF01612">
    <property type="entry name" value="DNA_pol_A_exo1"/>
    <property type="match status" value="1"/>
</dbReference>
<dbReference type="GO" id="GO:1990923">
    <property type="term" value="C:PET complex"/>
    <property type="evidence" value="ECO:0007669"/>
    <property type="project" value="TreeGrafter"/>
</dbReference>